<evidence type="ECO:0000313" key="1">
    <source>
        <dbReference type="EMBL" id="KAH7903965.1"/>
    </source>
</evidence>
<dbReference type="EMBL" id="MU268673">
    <property type="protein sequence ID" value="KAH7903965.1"/>
    <property type="molecule type" value="Genomic_DNA"/>
</dbReference>
<gene>
    <name evidence="1" type="ORF">BJ138DRAFT_1184275</name>
</gene>
<reference evidence="1" key="1">
    <citation type="journal article" date="2021" name="New Phytol.">
        <title>Evolutionary innovations through gain and loss of genes in the ectomycorrhizal Boletales.</title>
        <authorList>
            <person name="Wu G."/>
            <person name="Miyauchi S."/>
            <person name="Morin E."/>
            <person name="Kuo A."/>
            <person name="Drula E."/>
            <person name="Varga T."/>
            <person name="Kohler A."/>
            <person name="Feng B."/>
            <person name="Cao Y."/>
            <person name="Lipzen A."/>
            <person name="Daum C."/>
            <person name="Hundley H."/>
            <person name="Pangilinan J."/>
            <person name="Johnson J."/>
            <person name="Barry K."/>
            <person name="LaButti K."/>
            <person name="Ng V."/>
            <person name="Ahrendt S."/>
            <person name="Min B."/>
            <person name="Choi I.G."/>
            <person name="Park H."/>
            <person name="Plett J.M."/>
            <person name="Magnuson J."/>
            <person name="Spatafora J.W."/>
            <person name="Nagy L.G."/>
            <person name="Henrissat B."/>
            <person name="Grigoriev I.V."/>
            <person name="Yang Z.L."/>
            <person name="Xu J."/>
            <person name="Martin F.M."/>
        </authorList>
    </citation>
    <scope>NUCLEOTIDE SEQUENCE</scope>
    <source>
        <strain evidence="1">ATCC 28755</strain>
    </source>
</reference>
<keyword evidence="2" id="KW-1185">Reference proteome</keyword>
<dbReference type="Proteomes" id="UP000790377">
    <property type="component" value="Unassembled WGS sequence"/>
</dbReference>
<comment type="caution">
    <text evidence="1">The sequence shown here is derived from an EMBL/GenBank/DDBJ whole genome shotgun (WGS) entry which is preliminary data.</text>
</comment>
<evidence type="ECO:0000313" key="2">
    <source>
        <dbReference type="Proteomes" id="UP000790377"/>
    </source>
</evidence>
<accession>A0ACB7ZS98</accession>
<sequence>MLSEIIGQLPIQCIILLRQVSKHICLVTHDRLTWAHAYCTSSVVLPEGPLICQTAQTLESILVCSTRLKLNWPPNSNTKAVRTRILPFQDSSAEVRLLCERWLLVTNGRTRVAATMPTQSGLEEKLWSTLYDVPTKDTSIVSFLCESINPSCTKPWPFYLQCQDEPAYRIMLAVVKGEGRVQLEQRGHATNKSNDSRPSTSIVMGDAMVRSYIREKDERAQHGGRRADM</sequence>
<organism evidence="1 2">
    <name type="scientific">Hygrophoropsis aurantiaca</name>
    <dbReference type="NCBI Taxonomy" id="72124"/>
    <lineage>
        <taxon>Eukaryota</taxon>
        <taxon>Fungi</taxon>
        <taxon>Dikarya</taxon>
        <taxon>Basidiomycota</taxon>
        <taxon>Agaricomycotina</taxon>
        <taxon>Agaricomycetes</taxon>
        <taxon>Agaricomycetidae</taxon>
        <taxon>Boletales</taxon>
        <taxon>Coniophorineae</taxon>
        <taxon>Hygrophoropsidaceae</taxon>
        <taxon>Hygrophoropsis</taxon>
    </lineage>
</organism>
<protein>
    <submittedName>
        <fullName evidence="1">Uncharacterized protein</fullName>
    </submittedName>
</protein>
<name>A0ACB7ZS98_9AGAM</name>
<proteinExistence type="predicted"/>